<dbReference type="PROSITE" id="PS51688">
    <property type="entry name" value="ICA"/>
    <property type="match status" value="1"/>
</dbReference>
<dbReference type="InterPro" id="IPR044914">
    <property type="entry name" value="Endosialidase_C_dom_sf"/>
</dbReference>
<dbReference type="Pfam" id="PF13884">
    <property type="entry name" value="Peptidase_S74"/>
    <property type="match status" value="1"/>
</dbReference>
<evidence type="ECO:0000313" key="2">
    <source>
        <dbReference type="EMBL" id="DAE28579.1"/>
    </source>
</evidence>
<name>A0A8S5RBQ6_9VIRU</name>
<reference evidence="2" key="1">
    <citation type="journal article" date="2021" name="Proc. Natl. Acad. Sci. U.S.A.">
        <title>A Catalog of Tens of Thousands of Viruses from Human Metagenomes Reveals Hidden Associations with Chronic Diseases.</title>
        <authorList>
            <person name="Tisza M.J."/>
            <person name="Buck C.B."/>
        </authorList>
    </citation>
    <scope>NUCLEOTIDE SEQUENCE</scope>
    <source>
        <strain evidence="2">CtRwG8</strain>
    </source>
</reference>
<feature type="domain" description="Peptidase S74" evidence="1">
    <location>
        <begin position="321"/>
        <end position="425"/>
    </location>
</feature>
<dbReference type="Gene3D" id="4.10.1090.10">
    <property type="entry name" value="Endosialidase, domain 4"/>
    <property type="match status" value="1"/>
</dbReference>
<proteinExistence type="predicted"/>
<dbReference type="Gene3D" id="1.20.5.340">
    <property type="match status" value="1"/>
</dbReference>
<dbReference type="InterPro" id="IPR030392">
    <property type="entry name" value="S74_ICA"/>
</dbReference>
<organism evidence="2">
    <name type="scientific">virus sp. ctRwG8</name>
    <dbReference type="NCBI Taxonomy" id="2828254"/>
    <lineage>
        <taxon>Viruses</taxon>
    </lineage>
</organism>
<evidence type="ECO:0000259" key="1">
    <source>
        <dbReference type="PROSITE" id="PS51688"/>
    </source>
</evidence>
<protein>
    <submittedName>
        <fullName evidence="2">Endosialidase chaperone</fullName>
    </submittedName>
</protein>
<accession>A0A8S5RBQ6</accession>
<dbReference type="Gene3D" id="1.20.5.1240">
    <property type="entry name" value="Endo-n-acetylneuraminidase"/>
    <property type="match status" value="1"/>
</dbReference>
<sequence>MEVIASCPHATQPMVSALLQTMKGYQYQAYEAGAANIDPAAELGDGVTVGGIYSPLSKLSDDGRGYAGISSPGEAEMEDEYPAEGYITQEFNRKVAETRSTITKTSEEIMLKVKGVDGRVTSLSTSIDGIEANISSLNGSITNIKADINGLRTTVSGKIDGSTAQSMIDQSIDKITLSVSSSSSGTTFKILSNGVVVDSTGSIDLHVDAVNIDGTLTASEIEGDTITVRNDNGRRCGYIYTEYASTADYKMTLESKAMELNATSGNLYLSGNNGRSALNFDYDFIDCRGDFAPNADNRYNLGAPNFVWSTIYCSTNELNGSDRNIKNSIEALPVKYVRMFELVEPKRYKLNSGTSGRYHTGFIAQEVEDAMRACGIDSQEFAGWAAAKLDDGSETYFLRYSEFIPILWAKVREQEARIRRLEASA</sequence>
<dbReference type="EMBL" id="BK059090">
    <property type="protein sequence ID" value="DAE28579.1"/>
    <property type="molecule type" value="Genomic_DNA"/>
</dbReference>